<name>A0ABU7KR96_9ACTN</name>
<protein>
    <submittedName>
        <fullName evidence="1">Uncharacterized protein</fullName>
    </submittedName>
</protein>
<accession>A0ABU7KR96</accession>
<reference evidence="1 2" key="1">
    <citation type="submission" date="2023-07" db="EMBL/GenBank/DDBJ databases">
        <authorList>
            <person name="Girao M."/>
            <person name="Carvalho M.F."/>
        </authorList>
    </citation>
    <scope>NUCLEOTIDE SEQUENCE [LARGE SCALE GENOMIC DNA]</scope>
    <source>
        <strain evidence="1 2">66/93</strain>
    </source>
</reference>
<comment type="caution">
    <text evidence="1">The sequence shown here is derived from an EMBL/GenBank/DDBJ whole genome shotgun (WGS) entry which is preliminary data.</text>
</comment>
<evidence type="ECO:0000313" key="2">
    <source>
        <dbReference type="Proteomes" id="UP001348641"/>
    </source>
</evidence>
<evidence type="ECO:0000313" key="1">
    <source>
        <dbReference type="EMBL" id="MEE2051818.1"/>
    </source>
</evidence>
<organism evidence="1 2">
    <name type="scientific">Nocardiopsis tropica</name>
    <dbReference type="NCBI Taxonomy" id="109330"/>
    <lineage>
        <taxon>Bacteria</taxon>
        <taxon>Bacillati</taxon>
        <taxon>Actinomycetota</taxon>
        <taxon>Actinomycetes</taxon>
        <taxon>Streptosporangiales</taxon>
        <taxon>Nocardiopsidaceae</taxon>
        <taxon>Nocardiopsis</taxon>
    </lineage>
</organism>
<gene>
    <name evidence="1" type="ORF">Q8A49_15055</name>
</gene>
<dbReference type="RefSeq" id="WP_330158882.1">
    <property type="nucleotide sequence ID" value="NZ_BAAAJA010000022.1"/>
</dbReference>
<dbReference type="Proteomes" id="UP001348641">
    <property type="component" value="Unassembled WGS sequence"/>
</dbReference>
<dbReference type="EMBL" id="JAUUCC010000034">
    <property type="protein sequence ID" value="MEE2051818.1"/>
    <property type="molecule type" value="Genomic_DNA"/>
</dbReference>
<proteinExistence type="predicted"/>
<sequence>MSAPAISPRHLPEIRHRLAAWYASPAAANTIAAAAEMDTQQARRVTDRWRQTLDQAGMVYVDPDMCDTAQEMAAQLSTLAVDAEDDLPQPHGILIWGRRPHVPADPDDGMSYAPDGVMWRTRGRTVEVSLLLNPTTTEPAQLGRSLRAGVERHTEPHLIPDVIPLWECRLPADGRERPWSALINGDGTEEAENDTIAVMRMLLATWLVIRQPASRRSLHDVERVSAPRASARRIERTGGDPTRTVDYVTLRRYEPPTGAATGARPAPGDGTGRTYSVRWWIGPHRITRHWPSTGESRRVWRGPYLATPAGCETAPIQGEERVYVLRR</sequence>